<evidence type="ECO:0000256" key="4">
    <source>
        <dbReference type="ARBA" id="ARBA00022989"/>
    </source>
</evidence>
<feature type="transmembrane region" description="Helical" evidence="8">
    <location>
        <begin position="58"/>
        <end position="79"/>
    </location>
</feature>
<keyword evidence="3 8" id="KW-0812">Transmembrane</keyword>
<feature type="transmembrane region" description="Helical" evidence="8">
    <location>
        <begin position="25"/>
        <end position="46"/>
    </location>
</feature>
<proteinExistence type="inferred from homology"/>
<feature type="compositionally biased region" description="Basic and acidic residues" evidence="7">
    <location>
        <begin position="347"/>
        <end position="358"/>
    </location>
</feature>
<feature type="region of interest" description="Disordered" evidence="7">
    <location>
        <begin position="233"/>
        <end position="423"/>
    </location>
</feature>
<evidence type="ECO:0000256" key="8">
    <source>
        <dbReference type="SAM" id="Phobius"/>
    </source>
</evidence>
<dbReference type="GO" id="GO:0030150">
    <property type="term" value="P:protein import into mitochondrial matrix"/>
    <property type="evidence" value="ECO:0007669"/>
    <property type="project" value="TreeGrafter"/>
</dbReference>
<keyword evidence="5 8" id="KW-0472">Membrane</keyword>
<evidence type="ECO:0000313" key="9">
    <source>
        <dbReference type="EMBL" id="RMZ16653.1"/>
    </source>
</evidence>
<keyword evidence="4 8" id="KW-1133">Transmembrane helix</keyword>
<dbReference type="PANTHER" id="PTHR28525:SF1">
    <property type="entry name" value="REACTIVE OXYGEN SPECIES MODULATOR 1"/>
    <property type="match status" value="1"/>
</dbReference>
<comment type="subcellular location">
    <subcellularLocation>
        <location evidence="1">Membrane</location>
    </subcellularLocation>
</comment>
<dbReference type="EMBL" id="QWIQ01000017">
    <property type="protein sequence ID" value="RMZ16653.1"/>
    <property type="molecule type" value="Genomic_DNA"/>
</dbReference>
<gene>
    <name evidence="9" type="ORF">D0862_01180</name>
</gene>
<dbReference type="GO" id="GO:0005744">
    <property type="term" value="C:TIM23 mitochondrial import inner membrane translocase complex"/>
    <property type="evidence" value="ECO:0007669"/>
    <property type="project" value="TreeGrafter"/>
</dbReference>
<evidence type="ECO:0000256" key="1">
    <source>
        <dbReference type="ARBA" id="ARBA00004370"/>
    </source>
</evidence>
<evidence type="ECO:0000256" key="3">
    <source>
        <dbReference type="ARBA" id="ARBA00022692"/>
    </source>
</evidence>
<reference evidence="9 10" key="1">
    <citation type="journal article" date="2018" name="BMC Genomics">
        <title>Genomic evidence for intraspecific hybridization in a clonal and extremely halotolerant yeast.</title>
        <authorList>
            <person name="Gostincar C."/>
            <person name="Stajich J.E."/>
            <person name="Zupancic J."/>
            <person name="Zalar P."/>
            <person name="Gunde-Cimerman N."/>
        </authorList>
    </citation>
    <scope>NUCLEOTIDE SEQUENCE [LARGE SCALE GENOMIC DNA]</scope>
    <source>
        <strain evidence="9 10">EXF-171</strain>
    </source>
</reference>
<dbReference type="SMART" id="SM01378">
    <property type="entry name" value="Romo1"/>
    <property type="match status" value="1"/>
</dbReference>
<evidence type="ECO:0000256" key="2">
    <source>
        <dbReference type="ARBA" id="ARBA00007839"/>
    </source>
</evidence>
<evidence type="ECO:0000256" key="6">
    <source>
        <dbReference type="SAM" id="Coils"/>
    </source>
</evidence>
<dbReference type="Gene3D" id="1.10.287.1490">
    <property type="match status" value="1"/>
</dbReference>
<name>A0A3M7HTP7_HORWE</name>
<evidence type="ECO:0000256" key="5">
    <source>
        <dbReference type="ARBA" id="ARBA00023136"/>
    </source>
</evidence>
<feature type="compositionally biased region" description="Basic residues" evidence="7">
    <location>
        <begin position="368"/>
        <end position="380"/>
    </location>
</feature>
<dbReference type="AlphaFoldDB" id="A0A3M7HTP7"/>
<dbReference type="PANTHER" id="PTHR28525">
    <property type="entry name" value="REACTIVE OXYGEN SPECIES MODULATOR 1"/>
    <property type="match status" value="1"/>
</dbReference>
<dbReference type="InterPro" id="IPR018450">
    <property type="entry name" value="Romo1/Mgr2"/>
</dbReference>
<feature type="compositionally biased region" description="Basic residues" evidence="7">
    <location>
        <begin position="583"/>
        <end position="594"/>
    </location>
</feature>
<protein>
    <submittedName>
        <fullName evidence="9">Uncharacterized protein</fullName>
    </submittedName>
</protein>
<comment type="caution">
    <text evidence="9">The sequence shown here is derived from an EMBL/GenBank/DDBJ whole genome shotgun (WGS) entry which is preliminary data.</text>
</comment>
<evidence type="ECO:0000313" key="10">
    <source>
        <dbReference type="Proteomes" id="UP000281468"/>
    </source>
</evidence>
<comment type="similarity">
    <text evidence="2">Belongs to the MGR2 family.</text>
</comment>
<dbReference type="GO" id="GO:0045039">
    <property type="term" value="P:protein insertion into mitochondrial inner membrane"/>
    <property type="evidence" value="ECO:0007669"/>
    <property type="project" value="TreeGrafter"/>
</dbReference>
<evidence type="ECO:0000256" key="7">
    <source>
        <dbReference type="SAM" id="MobiDB-lite"/>
    </source>
</evidence>
<organism evidence="9 10">
    <name type="scientific">Hortaea werneckii</name>
    <name type="common">Black yeast</name>
    <name type="synonym">Cladosporium werneckii</name>
    <dbReference type="NCBI Taxonomy" id="91943"/>
    <lineage>
        <taxon>Eukaryota</taxon>
        <taxon>Fungi</taxon>
        <taxon>Dikarya</taxon>
        <taxon>Ascomycota</taxon>
        <taxon>Pezizomycotina</taxon>
        <taxon>Dothideomycetes</taxon>
        <taxon>Dothideomycetidae</taxon>
        <taxon>Mycosphaerellales</taxon>
        <taxon>Teratosphaeriaceae</taxon>
        <taxon>Hortaea</taxon>
    </lineage>
</organism>
<dbReference type="Proteomes" id="UP000281468">
    <property type="component" value="Unassembled WGS sequence"/>
</dbReference>
<feature type="compositionally biased region" description="Polar residues" evidence="7">
    <location>
        <begin position="266"/>
        <end position="302"/>
    </location>
</feature>
<feature type="coiled-coil region" evidence="6">
    <location>
        <begin position="134"/>
        <end position="161"/>
    </location>
</feature>
<accession>A0A3M7HTP7</accession>
<keyword evidence="6" id="KW-0175">Coiled coil</keyword>
<dbReference type="VEuPathDB" id="FungiDB:BTJ68_10392"/>
<dbReference type="Pfam" id="PF10247">
    <property type="entry name" value="Romo1"/>
    <property type="match status" value="1"/>
</dbReference>
<sequence>MPPMPAGAGGAVQGPSTFDKAKMGAMMGGSVGIIIGFIFGATNIIRFGPGPNGMLRTLGQYMAGSAATFGFFMSIGTTIRTESSPIVTEAFRKSQARFGRPMIMPLDRSRKLHSDTGSMATAGGRIGSELDRFVEDVTRKLDRLTEEKDALKNRVAALVLSLDSLTLEVQNLPENQHKIEGRISDLQTRIEHACSSHKDLSLSFDNISKDCSASQDAIDEILEQHNALAAKAQDLAHSRTRAATTGLSPVAEGQKPDSKRPASEPSPLTESGDTNSSSQDSFRTTVEQENAMTLANDKQNTMLPPPRPDPAVTRNPALQRGRRAAVSSPPKPAFQREASVASTVTLRGDDSPAKKHVDLLPPAPVARRGFRAKSPARMKRKLADTASELPAKQKAAGGAKKRRVAAASASNEGTPKTGDGSVVTADFIDNRLELDTVKPMQKGYSGTPKDTVSTEQIDTAMENGIEEGENIVVLPRKTLPRYGASQHDFGPPSTLNGISEDDTVLTTEAEDTTDVQPSAIEHPQREARSRGISPETPGKTSLDDLRAIFQVRSGEKALPNAASSASPIVYSRTGKSTQSTREKNKKKAMSKKGF</sequence>
<feature type="region of interest" description="Disordered" evidence="7">
    <location>
        <begin position="509"/>
        <end position="594"/>
    </location>
</feature>